<keyword evidence="3" id="KW-1185">Reference proteome</keyword>
<name>A0ABV9U0V9_9ACTN</name>
<comment type="caution">
    <text evidence="2">The sequence shown here is derived from an EMBL/GenBank/DDBJ whole genome shotgun (WGS) entry which is preliminary data.</text>
</comment>
<proteinExistence type="predicted"/>
<evidence type="ECO:0000313" key="3">
    <source>
        <dbReference type="Proteomes" id="UP001595872"/>
    </source>
</evidence>
<protein>
    <submittedName>
        <fullName evidence="2">Uncharacterized protein</fullName>
    </submittedName>
</protein>
<accession>A0ABV9U0V9</accession>
<dbReference type="EMBL" id="JBHSIT010000004">
    <property type="protein sequence ID" value="MFC4908980.1"/>
    <property type="molecule type" value="Genomic_DNA"/>
</dbReference>
<reference evidence="3" key="1">
    <citation type="journal article" date="2019" name="Int. J. Syst. Evol. Microbiol.">
        <title>The Global Catalogue of Microorganisms (GCM) 10K type strain sequencing project: providing services to taxonomists for standard genome sequencing and annotation.</title>
        <authorList>
            <consortium name="The Broad Institute Genomics Platform"/>
            <consortium name="The Broad Institute Genome Sequencing Center for Infectious Disease"/>
            <person name="Wu L."/>
            <person name="Ma J."/>
        </authorList>
    </citation>
    <scope>NUCLEOTIDE SEQUENCE [LARGE SCALE GENOMIC DNA]</scope>
    <source>
        <strain evidence="3">KLKA75</strain>
    </source>
</reference>
<dbReference type="RefSeq" id="WP_378256107.1">
    <property type="nucleotide sequence ID" value="NZ_JBHSIT010000004.1"/>
</dbReference>
<evidence type="ECO:0000256" key="1">
    <source>
        <dbReference type="SAM" id="MobiDB-lite"/>
    </source>
</evidence>
<feature type="compositionally biased region" description="Low complexity" evidence="1">
    <location>
        <begin position="62"/>
        <end position="75"/>
    </location>
</feature>
<gene>
    <name evidence="2" type="ORF">ACFPCY_16775</name>
</gene>
<feature type="region of interest" description="Disordered" evidence="1">
    <location>
        <begin position="49"/>
        <end position="82"/>
    </location>
</feature>
<dbReference type="Proteomes" id="UP001595872">
    <property type="component" value="Unassembled WGS sequence"/>
</dbReference>
<organism evidence="2 3">
    <name type="scientific">Actinomadura gamaensis</name>
    <dbReference type="NCBI Taxonomy" id="1763541"/>
    <lineage>
        <taxon>Bacteria</taxon>
        <taxon>Bacillati</taxon>
        <taxon>Actinomycetota</taxon>
        <taxon>Actinomycetes</taxon>
        <taxon>Streptosporangiales</taxon>
        <taxon>Thermomonosporaceae</taxon>
        <taxon>Actinomadura</taxon>
    </lineage>
</organism>
<evidence type="ECO:0000313" key="2">
    <source>
        <dbReference type="EMBL" id="MFC4908980.1"/>
    </source>
</evidence>
<sequence>MDAGADRTSSTGDAATALTAWGNAWLAGHVGLDEAVDAVERAAGPQVVGMSPATADVPDTPSSPSGPSGPSGSSGLHAGLALPGVSEDMPLRRALGELRVEGMTSLRLAMPVPGDPLGLTGPPAFNRAAIAAGSAVVAVLADRAVGLVPREDRRGSSYAGVLWELAPASPGRPDVPSLPEADRDLTLAMREATEALLTVSDVSSVPPEIADELMSLRSAGADEPPLAPGYPPRAQRTAARAVHLATVVRLARRLEARGLDAPQMRRRDEALRLLDRAVRRAMIAACDSVFDPVPDR</sequence>